<evidence type="ECO:0000313" key="3">
    <source>
        <dbReference type="EMBL" id="KKQ70235.1"/>
    </source>
</evidence>
<dbReference type="SUPFAM" id="SSF51735">
    <property type="entry name" value="NAD(P)-binding Rossmann-fold domains"/>
    <property type="match status" value="1"/>
</dbReference>
<protein>
    <submittedName>
        <fullName evidence="3">NAD-dependent epimerase/dehydratase</fullName>
    </submittedName>
</protein>
<dbReference type="PANTHER" id="PTHR43245">
    <property type="entry name" value="BIFUNCTIONAL POLYMYXIN RESISTANCE PROTEIN ARNA"/>
    <property type="match status" value="1"/>
</dbReference>
<dbReference type="Proteomes" id="UP000034022">
    <property type="component" value="Unassembled WGS sequence"/>
</dbReference>
<proteinExistence type="predicted"/>
<dbReference type="InterPro" id="IPR001509">
    <property type="entry name" value="Epimerase_deHydtase"/>
</dbReference>
<reference evidence="3 4" key="1">
    <citation type="journal article" date="2015" name="Nature">
        <title>rRNA introns, odd ribosomes, and small enigmatic genomes across a large radiation of phyla.</title>
        <authorList>
            <person name="Brown C.T."/>
            <person name="Hug L.A."/>
            <person name="Thomas B.C."/>
            <person name="Sharon I."/>
            <person name="Castelle C.J."/>
            <person name="Singh A."/>
            <person name="Wilkins M.J."/>
            <person name="Williams K.H."/>
            <person name="Banfield J.F."/>
        </authorList>
    </citation>
    <scope>NUCLEOTIDE SEQUENCE [LARGE SCALE GENOMIC DNA]</scope>
</reference>
<dbReference type="AlphaFoldDB" id="A0A0G0K474"/>
<keyword evidence="1" id="KW-0472">Membrane</keyword>
<name>A0A0G0K474_9BACT</name>
<feature type="domain" description="NAD-dependent epimerase/dehydratase" evidence="2">
    <location>
        <begin position="3"/>
        <end position="199"/>
    </location>
</feature>
<dbReference type="EMBL" id="LBUU01000006">
    <property type="protein sequence ID" value="KKQ70235.1"/>
    <property type="molecule type" value="Genomic_DNA"/>
</dbReference>
<dbReference type="InterPro" id="IPR036291">
    <property type="entry name" value="NAD(P)-bd_dom_sf"/>
</dbReference>
<evidence type="ECO:0000259" key="2">
    <source>
        <dbReference type="Pfam" id="PF01370"/>
    </source>
</evidence>
<dbReference type="Gene3D" id="3.40.50.720">
    <property type="entry name" value="NAD(P)-binding Rossmann-like Domain"/>
    <property type="match status" value="1"/>
</dbReference>
<sequence>MNILITGGSGKIGKHLIPVLQKSGRFCYILSRKNKENEFFRQGDLLDIDSLIKSLNNIDAVIHLAAKTHTDNASEYFLINLEGTKNLIHACEQTKVNKFIFISSYTASPDGGAYAKSKYQTEEIIKKTDLNWIILKLSEVYGAGQSEAIDLLKKNVKNHKIIFYPKHKGIYLRPISVNDACFAINAALNSGFDKKTYLIAGPKRLDYRDLLLKIAEGQRKKIFLFPIPIFLIRITTFLLAPFGLSPIKKDQLDRLLVQKPFDISAAENDLNFHPKDFLNS</sequence>
<accession>A0A0G0K474</accession>
<comment type="caution">
    <text evidence="3">The sequence shown here is derived from an EMBL/GenBank/DDBJ whole genome shotgun (WGS) entry which is preliminary data.</text>
</comment>
<evidence type="ECO:0000256" key="1">
    <source>
        <dbReference type="SAM" id="Phobius"/>
    </source>
</evidence>
<keyword evidence="1" id="KW-1133">Transmembrane helix</keyword>
<keyword evidence="1" id="KW-0812">Transmembrane</keyword>
<dbReference type="InterPro" id="IPR050177">
    <property type="entry name" value="Lipid_A_modif_metabolic_enz"/>
</dbReference>
<gene>
    <name evidence="3" type="ORF">US91_C0006G0074</name>
</gene>
<organism evidence="3 4">
    <name type="scientific">Candidatus Falkowbacteria bacterium GW2011_GWE1_38_31</name>
    <dbReference type="NCBI Taxonomy" id="1618638"/>
    <lineage>
        <taxon>Bacteria</taxon>
        <taxon>Candidatus Falkowiibacteriota</taxon>
    </lineage>
</organism>
<feature type="transmembrane region" description="Helical" evidence="1">
    <location>
        <begin position="222"/>
        <end position="244"/>
    </location>
</feature>
<dbReference type="Pfam" id="PF01370">
    <property type="entry name" value="Epimerase"/>
    <property type="match status" value="1"/>
</dbReference>
<evidence type="ECO:0000313" key="4">
    <source>
        <dbReference type="Proteomes" id="UP000034022"/>
    </source>
</evidence>